<keyword evidence="4" id="KW-1185">Reference proteome</keyword>
<dbReference type="AlphaFoldDB" id="A0A1D8P450"/>
<accession>A0A1D8P450</accession>
<protein>
    <submittedName>
        <fullName evidence="2">Uncharacterized protein</fullName>
    </submittedName>
</protein>
<sequence>MKKNNFGVDLLKKTKTNYTPIIILSAFSIIYQLIRYDFELIKSFVSALVIFVFATFISFMYSIFLNLYKPTPFLIKWWQIYGFMIFAGVIVNWINLE</sequence>
<feature type="transmembrane region" description="Helical" evidence="1">
    <location>
        <begin position="77"/>
        <end position="96"/>
    </location>
</feature>
<keyword evidence="1" id="KW-0472">Membrane</keyword>
<evidence type="ECO:0000313" key="2">
    <source>
        <dbReference type="EMBL" id="AOW19360.1"/>
    </source>
</evidence>
<feature type="transmembrane region" description="Helical" evidence="1">
    <location>
        <begin position="44"/>
        <end position="65"/>
    </location>
</feature>
<dbReference type="EMBL" id="CP017478">
    <property type="protein sequence ID" value="AOW19360.1"/>
    <property type="molecule type" value="Genomic_DNA"/>
</dbReference>
<evidence type="ECO:0000313" key="4">
    <source>
        <dbReference type="Proteomes" id="UP000176050"/>
    </source>
</evidence>
<dbReference type="KEGG" id="lul:LPB138_01250"/>
<evidence type="ECO:0000256" key="1">
    <source>
        <dbReference type="SAM" id="Phobius"/>
    </source>
</evidence>
<dbReference type="Proteomes" id="UP000176050">
    <property type="component" value="Chromosome"/>
</dbReference>
<dbReference type="KEGG" id="lul:LPB138_01080"/>
<proteinExistence type="predicted"/>
<dbReference type="EMBL" id="CP017478">
    <property type="protein sequence ID" value="AOW19392.1"/>
    <property type="molecule type" value="Genomic_DNA"/>
</dbReference>
<feature type="transmembrane region" description="Helical" evidence="1">
    <location>
        <begin position="21"/>
        <end position="38"/>
    </location>
</feature>
<organism evidence="2 4">
    <name type="scientific">Urechidicola croceus</name>
    <dbReference type="NCBI Taxonomy" id="1850246"/>
    <lineage>
        <taxon>Bacteria</taxon>
        <taxon>Pseudomonadati</taxon>
        <taxon>Bacteroidota</taxon>
        <taxon>Flavobacteriia</taxon>
        <taxon>Flavobacteriales</taxon>
        <taxon>Flavobacteriaceae</taxon>
        <taxon>Urechidicola</taxon>
    </lineage>
</organism>
<gene>
    <name evidence="2" type="ORF">LPB138_01080</name>
    <name evidence="3" type="ORF">LPB138_01250</name>
</gene>
<reference evidence="2 4" key="1">
    <citation type="submission" date="2016-10" db="EMBL/GenBank/DDBJ databases">
        <title>Lutibacter sp. LPB0138, isolated from marine gastropod.</title>
        <authorList>
            <person name="Kim E."/>
            <person name="Yi H."/>
        </authorList>
    </citation>
    <scope>NUCLEOTIDE SEQUENCE [LARGE SCALE GENOMIC DNA]</scope>
    <source>
        <strain evidence="2 4">LPB0138</strain>
    </source>
</reference>
<keyword evidence="1" id="KW-0812">Transmembrane</keyword>
<keyword evidence="1" id="KW-1133">Transmembrane helix</keyword>
<dbReference type="RefSeq" id="WP_070235486.1">
    <property type="nucleotide sequence ID" value="NZ_CP017478.1"/>
</dbReference>
<evidence type="ECO:0000313" key="3">
    <source>
        <dbReference type="EMBL" id="AOW19392.1"/>
    </source>
</evidence>
<name>A0A1D8P450_9FLAO</name>